<reference evidence="5 6" key="1">
    <citation type="journal article" date="2024" name="Plant J.">
        <title>Genome sequences and population genomics reveal climatic adaptation and genomic divergence between two closely related sweetgum species.</title>
        <authorList>
            <person name="Xu W.Q."/>
            <person name="Ren C.Q."/>
            <person name="Zhang X.Y."/>
            <person name="Comes H.P."/>
            <person name="Liu X.H."/>
            <person name="Li Y.G."/>
            <person name="Kettle C.J."/>
            <person name="Jalonen R."/>
            <person name="Gaisberger H."/>
            <person name="Ma Y.Z."/>
            <person name="Qiu Y.X."/>
        </authorList>
    </citation>
    <scope>NUCLEOTIDE SEQUENCE [LARGE SCALE GENOMIC DNA]</scope>
    <source>
        <strain evidence="5">Hangzhou</strain>
    </source>
</reference>
<sequence>MLQSLVHQSPINSNPNSTMKAKRIDRDIAGGESSVDESTRKRPNTSGEATVSGEKTAEHEDQEEPAIEGESTGLRLLGMLLQCAECVAMDNLDDASDLLPEISELSSPFGSSPERVAAYFAHALQARIISSCLGTYSPLTVKTLTLAQSQKIFNALQSYNSIGPLIKFSHFTANQAIFQALDGEDRVHVIDLDIMQGLQWPGLFHILASRSRKIRSMRITGVGSSIELLEATGRRLADFASSLGLPFEFQPLEGKVGNISDLSQLGVRPSEAIVVHWMHHCLYDITGSDLGTLRLLTLLRPKLITIVEQDLSHGGSFLGRFVEALHYYSALFDALGDGFGVDSLERHQVEQQLFGCEIRNIVAVGGPKRTGEVKVERWGDELRRVGFLPISLGGNPAAQASLLLGMLPWKGYTLVEENGCLKLGWKDLSLLTASAWQPSD</sequence>
<keyword evidence="6" id="KW-1185">Reference proteome</keyword>
<evidence type="ECO:0008006" key="7">
    <source>
        <dbReference type="Google" id="ProtNLM"/>
    </source>
</evidence>
<comment type="caution">
    <text evidence="5">The sequence shown here is derived from an EMBL/GenBank/DDBJ whole genome shotgun (WGS) entry which is preliminary data.</text>
</comment>
<evidence type="ECO:0000256" key="2">
    <source>
        <dbReference type="ARBA" id="ARBA00023163"/>
    </source>
</evidence>
<feature type="compositionally biased region" description="Polar residues" evidence="4">
    <location>
        <begin position="1"/>
        <end position="19"/>
    </location>
</feature>
<dbReference type="InterPro" id="IPR005202">
    <property type="entry name" value="TF_GRAS"/>
</dbReference>
<proteinExistence type="inferred from homology"/>
<evidence type="ECO:0000313" key="6">
    <source>
        <dbReference type="Proteomes" id="UP001415857"/>
    </source>
</evidence>
<evidence type="ECO:0000256" key="4">
    <source>
        <dbReference type="SAM" id="MobiDB-lite"/>
    </source>
</evidence>
<evidence type="ECO:0000256" key="1">
    <source>
        <dbReference type="ARBA" id="ARBA00023015"/>
    </source>
</evidence>
<evidence type="ECO:0000313" key="5">
    <source>
        <dbReference type="EMBL" id="KAK9284499.1"/>
    </source>
</evidence>
<organism evidence="5 6">
    <name type="scientific">Liquidambar formosana</name>
    <name type="common">Formosan gum</name>
    <dbReference type="NCBI Taxonomy" id="63359"/>
    <lineage>
        <taxon>Eukaryota</taxon>
        <taxon>Viridiplantae</taxon>
        <taxon>Streptophyta</taxon>
        <taxon>Embryophyta</taxon>
        <taxon>Tracheophyta</taxon>
        <taxon>Spermatophyta</taxon>
        <taxon>Magnoliopsida</taxon>
        <taxon>eudicotyledons</taxon>
        <taxon>Gunneridae</taxon>
        <taxon>Pentapetalae</taxon>
        <taxon>Saxifragales</taxon>
        <taxon>Altingiaceae</taxon>
        <taxon>Liquidambar</taxon>
    </lineage>
</organism>
<feature type="region of interest" description="Leucine repeat II (LRII)" evidence="3">
    <location>
        <begin position="231"/>
        <end position="263"/>
    </location>
</feature>
<dbReference type="PANTHER" id="PTHR31636">
    <property type="entry name" value="OSJNBA0084A10.13 PROTEIN-RELATED"/>
    <property type="match status" value="1"/>
</dbReference>
<protein>
    <recommendedName>
        <fullName evidence="7">Scarecrow-like protein 23</fullName>
    </recommendedName>
</protein>
<comment type="caution">
    <text evidence="3">Lacks conserved residue(s) required for the propagation of feature annotation.</text>
</comment>
<dbReference type="EMBL" id="JBBPBK010000005">
    <property type="protein sequence ID" value="KAK9284499.1"/>
    <property type="molecule type" value="Genomic_DNA"/>
</dbReference>
<keyword evidence="1" id="KW-0805">Transcription regulation</keyword>
<evidence type="ECO:0000256" key="3">
    <source>
        <dbReference type="PROSITE-ProRule" id="PRU01191"/>
    </source>
</evidence>
<gene>
    <name evidence="5" type="ORF">L1049_023673</name>
</gene>
<feature type="short sequence motif" description="LxCxE motif" evidence="3">
    <location>
        <begin position="81"/>
        <end position="85"/>
    </location>
</feature>
<name>A0AAP0WXV2_LIQFO</name>
<feature type="region of interest" description="Disordered" evidence="4">
    <location>
        <begin position="1"/>
        <end position="69"/>
    </location>
</feature>
<dbReference type="PROSITE" id="PS50985">
    <property type="entry name" value="GRAS"/>
    <property type="match status" value="1"/>
</dbReference>
<dbReference type="Proteomes" id="UP001415857">
    <property type="component" value="Unassembled WGS sequence"/>
</dbReference>
<keyword evidence="2" id="KW-0804">Transcription</keyword>
<dbReference type="AlphaFoldDB" id="A0AAP0WXV2"/>
<comment type="similarity">
    <text evidence="3">Belongs to the GRAS family.</text>
</comment>
<feature type="short sequence motif" description="VHIID" evidence="3">
    <location>
        <begin position="187"/>
        <end position="191"/>
    </location>
</feature>
<feature type="region of interest" description="VHIID" evidence="3">
    <location>
        <begin position="156"/>
        <end position="221"/>
    </location>
</feature>
<feature type="region of interest" description="SAW" evidence="3">
    <location>
        <begin position="363"/>
        <end position="437"/>
    </location>
</feature>
<accession>A0AAP0WXV2</accession>
<dbReference type="Pfam" id="PF03514">
    <property type="entry name" value="GRAS"/>
    <property type="match status" value="1"/>
</dbReference>